<reference evidence="1 2" key="1">
    <citation type="journal article" date="2013" name="Int. J. Med. Microbiol.">
        <title>Legionella oakridgensis ATCC 33761 genome sequence and phenotypic characterization reveals its replication capacity in amoebae.</title>
        <authorList>
            <person name="Brzuszkiewicz E."/>
            <person name="Schulz T."/>
            <person name="Rydzewski K."/>
            <person name="Daniel R."/>
            <person name="Gillmaier N."/>
            <person name="Dittmann C."/>
            <person name="Holland G."/>
            <person name="Schunder E."/>
            <person name="Lautner M."/>
            <person name="Eisenreich W."/>
            <person name="Luck C."/>
            <person name="Heuner K."/>
        </authorList>
    </citation>
    <scope>NUCLEOTIDE SEQUENCE [LARGE SCALE GENOMIC DNA]</scope>
    <source>
        <strain>OR-10</strain>
        <strain evidence="2">ATCC 33761</strain>
    </source>
</reference>
<dbReference type="STRING" id="1268635.Loa_00507"/>
<protein>
    <submittedName>
        <fullName evidence="1">Uncharacterized protein</fullName>
    </submittedName>
</protein>
<dbReference type="Proteomes" id="UP000018838">
    <property type="component" value="Chromosome"/>
</dbReference>
<dbReference type="AlphaFoldDB" id="W0B6B6"/>
<accession>W0B6B6</accession>
<organism evidence="1 2">
    <name type="scientific">Legionella oakridgensis ATCC 33761 = DSM 21215</name>
    <dbReference type="NCBI Taxonomy" id="1268635"/>
    <lineage>
        <taxon>Bacteria</taxon>
        <taxon>Pseudomonadati</taxon>
        <taxon>Pseudomonadota</taxon>
        <taxon>Gammaproteobacteria</taxon>
        <taxon>Legionellales</taxon>
        <taxon>Legionellaceae</taxon>
        <taxon>Legionella</taxon>
    </lineage>
</organism>
<dbReference type="HOGENOM" id="CLU_3397190_0_0_6"/>
<name>W0B6B6_9GAMM</name>
<evidence type="ECO:0000313" key="1">
    <source>
        <dbReference type="EMBL" id="AHE66078.1"/>
    </source>
</evidence>
<gene>
    <name evidence="1" type="ORF">Loa_00507</name>
</gene>
<keyword evidence="2" id="KW-1185">Reference proteome</keyword>
<dbReference type="KEGG" id="lok:Loa_00507"/>
<dbReference type="EMBL" id="CP004006">
    <property type="protein sequence ID" value="AHE66078.1"/>
    <property type="molecule type" value="Genomic_DNA"/>
</dbReference>
<sequence length="31" mass="3511">MADYSSIVYKSIDVKAAFLYQMIWAIIIGSI</sequence>
<proteinExistence type="predicted"/>
<evidence type="ECO:0000313" key="2">
    <source>
        <dbReference type="Proteomes" id="UP000018838"/>
    </source>
</evidence>